<evidence type="ECO:0000313" key="2">
    <source>
        <dbReference type="EMBL" id="CAG9853528.1"/>
    </source>
</evidence>
<protein>
    <recommendedName>
        <fullName evidence="1">CASC1 C-terminal domain-containing protein</fullName>
    </recommendedName>
</protein>
<sequence>MNLRKYTILGGVFHVNYLHQPSQPQELASVPNLRITRSFLPNELQHVDFFESYDPPAPTDPNVRKQPEQIEEEMRKQEEALDRLIAIDLTWPQHVIFLELPIVCVWMEKEKHWTKRYVHDLKHNEDKGTMSLKTQVFGIFGLATLRYANLPFQAWDVKPESNGSVTINITTAIIILEFNVKDGLVCISQLQNSPNRALLDQIGKYVKLHRVKKMLKNAGIDIFPEHDGYCYVDGSCEKHWPTEKHLYSNMAILSGVFNFSWSRWNASQGRRNIVVQMREYAPDRSKQKTHLLVLVNPMKAYYIDCTEVSQAFVDKPVEGSKFCADLLNLVRSTTGIFIRKKVESYSKINVYAVYEFLVATRVVSFS</sequence>
<feature type="domain" description="CASC1 C-terminal" evidence="1">
    <location>
        <begin position="111"/>
        <end position="309"/>
    </location>
</feature>
<dbReference type="InterPro" id="IPR022110">
    <property type="entry name" value="CASC1_C"/>
</dbReference>
<dbReference type="OrthoDB" id="297923at2759"/>
<dbReference type="GO" id="GO:0008017">
    <property type="term" value="F:microtubule binding"/>
    <property type="evidence" value="ECO:0007669"/>
    <property type="project" value="TreeGrafter"/>
</dbReference>
<proteinExistence type="predicted"/>
<dbReference type="Pfam" id="PF12366">
    <property type="entry name" value="Casc1_C"/>
    <property type="match status" value="1"/>
</dbReference>
<dbReference type="PRINTS" id="PR02043">
    <property type="entry name" value="CANCERSCCP1"/>
</dbReference>
<dbReference type="AlphaFoldDB" id="A0A9N9TDE5"/>
<dbReference type="PANTHER" id="PTHR20929:SF11">
    <property type="entry name" value="DYNEIN AXONEMAL INTERMEDIATE CHAIN 7"/>
    <property type="match status" value="1"/>
</dbReference>
<dbReference type="PANTHER" id="PTHR20929">
    <property type="entry name" value="LUNG ADENOMA SUSCEPTIBILITY 1-RELATED"/>
    <property type="match status" value="1"/>
</dbReference>
<evidence type="ECO:0000313" key="3">
    <source>
        <dbReference type="Proteomes" id="UP001153712"/>
    </source>
</evidence>
<reference evidence="2" key="1">
    <citation type="submission" date="2022-01" db="EMBL/GenBank/DDBJ databases">
        <authorList>
            <person name="King R."/>
        </authorList>
    </citation>
    <scope>NUCLEOTIDE SEQUENCE</scope>
</reference>
<accession>A0A9N9TDE5</accession>
<evidence type="ECO:0000259" key="1">
    <source>
        <dbReference type="Pfam" id="PF12366"/>
    </source>
</evidence>
<dbReference type="GO" id="GO:0005930">
    <property type="term" value="C:axoneme"/>
    <property type="evidence" value="ECO:0007669"/>
    <property type="project" value="TreeGrafter"/>
</dbReference>
<dbReference type="InterPro" id="IPR023247">
    <property type="entry name" value="IC97/Dnai7-like"/>
</dbReference>
<dbReference type="Proteomes" id="UP001153712">
    <property type="component" value="Chromosome 1"/>
</dbReference>
<name>A0A9N9TDE5_PHYSR</name>
<gene>
    <name evidence="2" type="ORF">PHYEVI_LOCUS6</name>
</gene>
<dbReference type="EMBL" id="OU900094">
    <property type="protein sequence ID" value="CAG9853528.1"/>
    <property type="molecule type" value="Genomic_DNA"/>
</dbReference>
<dbReference type="GO" id="GO:0048487">
    <property type="term" value="F:beta-tubulin binding"/>
    <property type="evidence" value="ECO:0007669"/>
    <property type="project" value="TreeGrafter"/>
</dbReference>
<organism evidence="2 3">
    <name type="scientific">Phyllotreta striolata</name>
    <name type="common">Striped flea beetle</name>
    <name type="synonym">Crioceris striolata</name>
    <dbReference type="NCBI Taxonomy" id="444603"/>
    <lineage>
        <taxon>Eukaryota</taxon>
        <taxon>Metazoa</taxon>
        <taxon>Ecdysozoa</taxon>
        <taxon>Arthropoda</taxon>
        <taxon>Hexapoda</taxon>
        <taxon>Insecta</taxon>
        <taxon>Pterygota</taxon>
        <taxon>Neoptera</taxon>
        <taxon>Endopterygota</taxon>
        <taxon>Coleoptera</taxon>
        <taxon>Polyphaga</taxon>
        <taxon>Cucujiformia</taxon>
        <taxon>Chrysomeloidea</taxon>
        <taxon>Chrysomelidae</taxon>
        <taxon>Galerucinae</taxon>
        <taxon>Alticini</taxon>
        <taxon>Phyllotreta</taxon>
    </lineage>
</organism>
<keyword evidence="3" id="KW-1185">Reference proteome</keyword>